<dbReference type="AlphaFoldDB" id="A0A9X9WTR3"/>
<sequence>MRRLVFAVLAALPAACSAPDYTPVRDWARTASLAADFPAGRLPPPVSEDVREGALAMREALATYLAALGRMADDGVLPYPENPFVELAPQAGRAGTGGEQPVAALGAVLRRATRQNWRAPQLRGAIGETDPSVQALVQALTAAIGRNADPNEPPAIATARAQYSAIIVRIGEDHALLRVRASDITDQDVVELVRAAEDRLRRAMLALPRPSIPAAGPAP</sequence>
<protein>
    <recommendedName>
        <fullName evidence="4">Lipoprotein</fullName>
    </recommendedName>
</protein>
<organism evidence="2 3">
    <name type="scientific">Neoroseomonas soli</name>
    <dbReference type="NCBI Taxonomy" id="1081025"/>
    <lineage>
        <taxon>Bacteria</taxon>
        <taxon>Pseudomonadati</taxon>
        <taxon>Pseudomonadota</taxon>
        <taxon>Alphaproteobacteria</taxon>
        <taxon>Acetobacterales</taxon>
        <taxon>Acetobacteraceae</taxon>
        <taxon>Neoroseomonas</taxon>
    </lineage>
</organism>
<reference evidence="2" key="1">
    <citation type="submission" date="2020-01" db="EMBL/GenBank/DDBJ databases">
        <authorList>
            <person name="Rat A."/>
        </authorList>
    </citation>
    <scope>NUCLEOTIDE SEQUENCE</scope>
    <source>
        <strain evidence="2">LMG 31231</strain>
    </source>
</reference>
<keyword evidence="1" id="KW-0732">Signal</keyword>
<gene>
    <name evidence="2" type="ORF">GXW76_05110</name>
</gene>
<comment type="caution">
    <text evidence="2">The sequence shown here is derived from an EMBL/GenBank/DDBJ whole genome shotgun (WGS) entry which is preliminary data.</text>
</comment>
<evidence type="ECO:0000313" key="2">
    <source>
        <dbReference type="EMBL" id="MBR0670542.1"/>
    </source>
</evidence>
<evidence type="ECO:0000313" key="3">
    <source>
        <dbReference type="Proteomes" id="UP001138751"/>
    </source>
</evidence>
<dbReference type="EMBL" id="JAAEDM010000008">
    <property type="protein sequence ID" value="MBR0670542.1"/>
    <property type="molecule type" value="Genomic_DNA"/>
</dbReference>
<dbReference type="Proteomes" id="UP001138751">
    <property type="component" value="Unassembled WGS sequence"/>
</dbReference>
<dbReference type="RefSeq" id="WP_211860916.1">
    <property type="nucleotide sequence ID" value="NZ_JAAEDM010000008.1"/>
</dbReference>
<feature type="chain" id="PRO_5040800131" description="Lipoprotein" evidence="1">
    <location>
        <begin position="19"/>
        <end position="219"/>
    </location>
</feature>
<evidence type="ECO:0008006" key="4">
    <source>
        <dbReference type="Google" id="ProtNLM"/>
    </source>
</evidence>
<feature type="signal peptide" evidence="1">
    <location>
        <begin position="1"/>
        <end position="18"/>
    </location>
</feature>
<accession>A0A9X9WTR3</accession>
<proteinExistence type="predicted"/>
<name>A0A9X9WTR3_9PROT</name>
<keyword evidence="3" id="KW-1185">Reference proteome</keyword>
<reference evidence="2" key="2">
    <citation type="journal article" date="2021" name="Syst. Appl. Microbiol.">
        <title>Roseomonas hellenica sp. nov., isolated from roots of wild-growing Alkanna tinctoria.</title>
        <authorList>
            <person name="Rat A."/>
            <person name="Naranjo H.D."/>
            <person name="Lebbe L."/>
            <person name="Cnockaert M."/>
            <person name="Krigas N."/>
            <person name="Grigoriadou K."/>
            <person name="Maloupa E."/>
            <person name="Willems A."/>
        </authorList>
    </citation>
    <scope>NUCLEOTIDE SEQUENCE</scope>
    <source>
        <strain evidence="2">LMG 31231</strain>
    </source>
</reference>
<evidence type="ECO:0000256" key="1">
    <source>
        <dbReference type="SAM" id="SignalP"/>
    </source>
</evidence>